<keyword evidence="1" id="KW-1133">Transmembrane helix</keyword>
<protein>
    <submittedName>
        <fullName evidence="2">Uncharacterized protein</fullName>
    </submittedName>
</protein>
<sequence>MSPPLLSSSPESMAAHRLNLHLFVFIIGLLIVISHVSAVTTTSDQDKSIFNRRFGGIIFNKKKVGGGGSRDGDVFKDSLHLVPEGPDPIHH</sequence>
<evidence type="ECO:0000313" key="3">
    <source>
        <dbReference type="Proteomes" id="UP000321393"/>
    </source>
</evidence>
<evidence type="ECO:0000313" key="2">
    <source>
        <dbReference type="EMBL" id="KAA0042785.1"/>
    </source>
</evidence>
<comment type="caution">
    <text evidence="2">The sequence shown here is derived from an EMBL/GenBank/DDBJ whole genome shotgun (WGS) entry which is preliminary data.</text>
</comment>
<organism evidence="2 3">
    <name type="scientific">Cucumis melo var. makuwa</name>
    <name type="common">Oriental melon</name>
    <dbReference type="NCBI Taxonomy" id="1194695"/>
    <lineage>
        <taxon>Eukaryota</taxon>
        <taxon>Viridiplantae</taxon>
        <taxon>Streptophyta</taxon>
        <taxon>Embryophyta</taxon>
        <taxon>Tracheophyta</taxon>
        <taxon>Spermatophyta</taxon>
        <taxon>Magnoliopsida</taxon>
        <taxon>eudicotyledons</taxon>
        <taxon>Gunneridae</taxon>
        <taxon>Pentapetalae</taxon>
        <taxon>rosids</taxon>
        <taxon>fabids</taxon>
        <taxon>Cucurbitales</taxon>
        <taxon>Cucurbitaceae</taxon>
        <taxon>Benincaseae</taxon>
        <taxon>Cucumis</taxon>
    </lineage>
</organism>
<reference evidence="2 3" key="1">
    <citation type="submission" date="2019-08" db="EMBL/GenBank/DDBJ databases">
        <title>Draft genome sequences of two oriental melons (Cucumis melo L. var makuwa).</title>
        <authorList>
            <person name="Kwon S.-Y."/>
        </authorList>
    </citation>
    <scope>NUCLEOTIDE SEQUENCE [LARGE SCALE GENOMIC DNA]</scope>
    <source>
        <strain evidence="3">cv. SW 3</strain>
        <tissue evidence="2">Leaf</tissue>
    </source>
</reference>
<accession>A0A5A7TN00</accession>
<keyword evidence="1" id="KW-0472">Membrane</keyword>
<feature type="transmembrane region" description="Helical" evidence="1">
    <location>
        <begin position="20"/>
        <end position="43"/>
    </location>
</feature>
<dbReference type="EMBL" id="SSTE01015921">
    <property type="protein sequence ID" value="KAA0042785.1"/>
    <property type="molecule type" value="Genomic_DNA"/>
</dbReference>
<keyword evidence="1" id="KW-0812">Transmembrane</keyword>
<dbReference type="Proteomes" id="UP000321393">
    <property type="component" value="Unassembled WGS sequence"/>
</dbReference>
<proteinExistence type="predicted"/>
<dbReference type="AlphaFoldDB" id="A0A5A7TN00"/>
<name>A0A5A7TN00_CUCMM</name>
<evidence type="ECO:0000256" key="1">
    <source>
        <dbReference type="SAM" id="Phobius"/>
    </source>
</evidence>
<gene>
    <name evidence="2" type="ORF">E6C27_scaffold44G002880</name>
</gene>